<feature type="region of interest" description="Disordered" evidence="6">
    <location>
        <begin position="1"/>
        <end position="35"/>
    </location>
</feature>
<dbReference type="EMBL" id="QJVC01000001">
    <property type="protein sequence ID" value="PYI40327.1"/>
    <property type="molecule type" value="Genomic_DNA"/>
</dbReference>
<dbReference type="OrthoDB" id="7359894at2"/>
<keyword evidence="4 7" id="KW-1133">Transmembrane helix</keyword>
<feature type="compositionally biased region" description="Polar residues" evidence="6">
    <location>
        <begin position="1"/>
        <end position="13"/>
    </location>
</feature>
<protein>
    <recommendedName>
        <fullName evidence="8">Phage shock protein PspC N-terminal domain-containing protein</fullName>
    </recommendedName>
</protein>
<keyword evidence="5 7" id="KW-0472">Membrane</keyword>
<evidence type="ECO:0000256" key="7">
    <source>
        <dbReference type="SAM" id="Phobius"/>
    </source>
</evidence>
<gene>
    <name evidence="9" type="ORF">CVS30_02095</name>
</gene>
<organism evidence="9 10">
    <name type="scientific">Arthrobacter psychrolactophilus</name>
    <dbReference type="NCBI Taxonomy" id="92442"/>
    <lineage>
        <taxon>Bacteria</taxon>
        <taxon>Bacillati</taxon>
        <taxon>Actinomycetota</taxon>
        <taxon>Actinomycetes</taxon>
        <taxon>Micrococcales</taxon>
        <taxon>Micrococcaceae</taxon>
        <taxon>Arthrobacter</taxon>
    </lineage>
</organism>
<feature type="transmembrane region" description="Helical" evidence="7">
    <location>
        <begin position="273"/>
        <end position="293"/>
    </location>
</feature>
<evidence type="ECO:0000256" key="4">
    <source>
        <dbReference type="ARBA" id="ARBA00022989"/>
    </source>
</evidence>
<name>A0A2V5JJ10_9MICC</name>
<reference evidence="9 10" key="1">
    <citation type="submission" date="2018-05" db="EMBL/GenBank/DDBJ databases">
        <title>Genetic diversity of glacier-inhabiting Cryobacterium bacteria in China and description of Cryobacterium mengkeensis sp. nov. and Arthrobacter glacialis sp. nov.</title>
        <authorList>
            <person name="Liu Q."/>
            <person name="Xin Y.-H."/>
        </authorList>
    </citation>
    <scope>NUCLEOTIDE SEQUENCE [LARGE SCALE GENOMIC DNA]</scope>
    <source>
        <strain evidence="9 10">B7</strain>
    </source>
</reference>
<evidence type="ECO:0000259" key="8">
    <source>
        <dbReference type="Pfam" id="PF04024"/>
    </source>
</evidence>
<sequence>MNISHDASDQPTGPATDPTEQHAPTAPPPPLPPTTESARFFQWIRGLGIQRGSERWVGGVCSGLGNKWGIDPIIVRGLAVVLTLFFGVGLLAYGVAWALLPEPDGRIHVEEVGRGRWTSGMTGAAIVTLLGMVGPGRGFVFGVDHDGFPWPLLGLAIVGWIIYRAMNRGKVSQASQQAPAEAGPAPAAFATPPPFTPDPRMYVKQTPVVVIPRFGAAATLLTLGLAAIVGSAVLLLDSANVWDLHGYQAGVAMAAAALTAGAGIIFSGIRGRAAGGLGTFAVIALVLASLFSLPVHTSNLDTFNESSWQPGSISVAEAGRTVVLGNSMIDLTKFDDGTPLTSDVRVPLNVVAANITVKVPSSIPVRIQSELAAASLTVDGENDGQVLAEESTTELNPTASGNGLIIVLQGAASSIDIVTAP</sequence>
<dbReference type="Proteomes" id="UP000247980">
    <property type="component" value="Unassembled WGS sequence"/>
</dbReference>
<feature type="transmembrane region" description="Helical" evidence="7">
    <location>
        <begin position="247"/>
        <end position="266"/>
    </location>
</feature>
<evidence type="ECO:0000256" key="1">
    <source>
        <dbReference type="ARBA" id="ARBA00004162"/>
    </source>
</evidence>
<dbReference type="AlphaFoldDB" id="A0A2V5JJ10"/>
<dbReference type="PANTHER" id="PTHR33885">
    <property type="entry name" value="PHAGE SHOCK PROTEIN C"/>
    <property type="match status" value="1"/>
</dbReference>
<dbReference type="Pfam" id="PF04024">
    <property type="entry name" value="PspC"/>
    <property type="match status" value="1"/>
</dbReference>
<feature type="transmembrane region" description="Helical" evidence="7">
    <location>
        <begin position="148"/>
        <end position="166"/>
    </location>
</feature>
<dbReference type="InterPro" id="IPR052027">
    <property type="entry name" value="PspC"/>
</dbReference>
<comment type="caution">
    <text evidence="9">The sequence shown here is derived from an EMBL/GenBank/DDBJ whole genome shotgun (WGS) entry which is preliminary data.</text>
</comment>
<evidence type="ECO:0000256" key="2">
    <source>
        <dbReference type="ARBA" id="ARBA00022475"/>
    </source>
</evidence>
<evidence type="ECO:0000313" key="10">
    <source>
        <dbReference type="Proteomes" id="UP000247980"/>
    </source>
</evidence>
<comment type="subcellular location">
    <subcellularLocation>
        <location evidence="1">Cell membrane</location>
        <topology evidence="1">Single-pass membrane protein</topology>
    </subcellularLocation>
</comment>
<accession>A0A2V5JJ10</accession>
<feature type="domain" description="Phage shock protein PspC N-terminal" evidence="8">
    <location>
        <begin position="53"/>
        <end position="102"/>
    </location>
</feature>
<feature type="transmembrane region" description="Helical" evidence="7">
    <location>
        <begin position="210"/>
        <end position="235"/>
    </location>
</feature>
<keyword evidence="10" id="KW-1185">Reference proteome</keyword>
<dbReference type="PANTHER" id="PTHR33885:SF3">
    <property type="entry name" value="PHAGE SHOCK PROTEIN C"/>
    <property type="match status" value="1"/>
</dbReference>
<evidence type="ECO:0000256" key="3">
    <source>
        <dbReference type="ARBA" id="ARBA00022692"/>
    </source>
</evidence>
<evidence type="ECO:0000256" key="5">
    <source>
        <dbReference type="ARBA" id="ARBA00023136"/>
    </source>
</evidence>
<keyword evidence="2" id="KW-1003">Cell membrane</keyword>
<dbReference type="RefSeq" id="WP_110483652.1">
    <property type="nucleotide sequence ID" value="NZ_QJVC01000001.1"/>
</dbReference>
<keyword evidence="3 7" id="KW-0812">Transmembrane</keyword>
<feature type="transmembrane region" description="Helical" evidence="7">
    <location>
        <begin position="73"/>
        <end position="100"/>
    </location>
</feature>
<evidence type="ECO:0000256" key="6">
    <source>
        <dbReference type="SAM" id="MobiDB-lite"/>
    </source>
</evidence>
<evidence type="ECO:0000313" key="9">
    <source>
        <dbReference type="EMBL" id="PYI40327.1"/>
    </source>
</evidence>
<dbReference type="GO" id="GO:0005886">
    <property type="term" value="C:plasma membrane"/>
    <property type="evidence" value="ECO:0007669"/>
    <property type="project" value="UniProtKB-SubCell"/>
</dbReference>
<dbReference type="InterPro" id="IPR007168">
    <property type="entry name" value="Phageshock_PspC_N"/>
</dbReference>
<proteinExistence type="predicted"/>